<name>C0D0T1_9FIRM</name>
<dbReference type="SUPFAM" id="SSF53067">
    <property type="entry name" value="Actin-like ATPase domain"/>
    <property type="match status" value="1"/>
</dbReference>
<evidence type="ECO:0000259" key="4">
    <source>
        <dbReference type="Pfam" id="PF02782"/>
    </source>
</evidence>
<proteinExistence type="inferred from homology"/>
<dbReference type="HOGENOM" id="CLU_1122070_0_0_9"/>
<evidence type="ECO:0000256" key="3">
    <source>
        <dbReference type="ARBA" id="ARBA00022777"/>
    </source>
</evidence>
<dbReference type="RefSeq" id="WP_007711656.1">
    <property type="nucleotide sequence ID" value="NZ_GG657592.1"/>
</dbReference>
<evidence type="ECO:0000256" key="2">
    <source>
        <dbReference type="ARBA" id="ARBA00022679"/>
    </source>
</evidence>
<dbReference type="PANTHER" id="PTHR43095:SF5">
    <property type="entry name" value="XYLULOSE KINASE"/>
    <property type="match status" value="1"/>
</dbReference>
<keyword evidence="6" id="KW-1185">Reference proteome</keyword>
<evidence type="ECO:0000313" key="5">
    <source>
        <dbReference type="EMBL" id="EEG55067.1"/>
    </source>
</evidence>
<reference evidence="5 6" key="1">
    <citation type="submission" date="2009-01" db="EMBL/GenBank/DDBJ databases">
        <authorList>
            <person name="Fulton L."/>
            <person name="Clifton S."/>
            <person name="Fulton B."/>
            <person name="Xu J."/>
            <person name="Minx P."/>
            <person name="Pepin K.H."/>
            <person name="Johnson M."/>
            <person name="Bhonagiri V."/>
            <person name="Nash W.E."/>
            <person name="Mardis E.R."/>
            <person name="Wilson R.K."/>
        </authorList>
    </citation>
    <scope>NUCLEOTIDE SEQUENCE [LARGE SCALE GENOMIC DNA]</scope>
    <source>
        <strain evidence="5 6">DSM 15981</strain>
    </source>
</reference>
<dbReference type="EMBL" id="ACCJ01000184">
    <property type="protein sequence ID" value="EEG55067.1"/>
    <property type="molecule type" value="Genomic_DNA"/>
</dbReference>
<keyword evidence="3" id="KW-0418">Kinase</keyword>
<protein>
    <recommendedName>
        <fullName evidence="4">Carbohydrate kinase FGGY C-terminal domain-containing protein</fullName>
    </recommendedName>
</protein>
<dbReference type="PANTHER" id="PTHR43095">
    <property type="entry name" value="SUGAR KINASE"/>
    <property type="match status" value="1"/>
</dbReference>
<dbReference type="InterPro" id="IPR050406">
    <property type="entry name" value="FGGY_Carb_Kinase"/>
</dbReference>
<gene>
    <name evidence="5" type="ORF">CLOSTASPAR_02868</name>
</gene>
<dbReference type="InterPro" id="IPR018485">
    <property type="entry name" value="FGGY_C"/>
</dbReference>
<dbReference type="GO" id="GO:0005975">
    <property type="term" value="P:carbohydrate metabolic process"/>
    <property type="evidence" value="ECO:0007669"/>
    <property type="project" value="InterPro"/>
</dbReference>
<feature type="non-terminal residue" evidence="5">
    <location>
        <position position="1"/>
    </location>
</feature>
<evidence type="ECO:0000313" key="6">
    <source>
        <dbReference type="Proteomes" id="UP000004756"/>
    </source>
</evidence>
<dbReference type="InterPro" id="IPR043129">
    <property type="entry name" value="ATPase_NBD"/>
</dbReference>
<dbReference type="GO" id="GO:0016301">
    <property type="term" value="F:kinase activity"/>
    <property type="evidence" value="ECO:0007669"/>
    <property type="project" value="UniProtKB-KW"/>
</dbReference>
<dbReference type="AlphaFoldDB" id="C0D0T1"/>
<reference evidence="5 6" key="2">
    <citation type="submission" date="2009-02" db="EMBL/GenBank/DDBJ databases">
        <title>Draft genome sequence of Clostridium asparagiforme (DSM 15981).</title>
        <authorList>
            <person name="Sudarsanam P."/>
            <person name="Ley R."/>
            <person name="Guruge J."/>
            <person name="Turnbaugh P.J."/>
            <person name="Mahowald M."/>
            <person name="Liep D."/>
            <person name="Gordon J."/>
        </authorList>
    </citation>
    <scope>NUCLEOTIDE SEQUENCE [LARGE SCALE GENOMIC DNA]</scope>
    <source>
        <strain evidence="5 6">DSM 15981</strain>
    </source>
</reference>
<dbReference type="Gene3D" id="3.30.420.40">
    <property type="match status" value="1"/>
</dbReference>
<accession>C0D0T1</accession>
<keyword evidence="2" id="KW-0808">Transferase</keyword>
<dbReference type="Proteomes" id="UP000004756">
    <property type="component" value="Unassembled WGS sequence"/>
</dbReference>
<organism evidence="5 6">
    <name type="scientific">[Clostridium] asparagiforme DSM 15981</name>
    <dbReference type="NCBI Taxonomy" id="518636"/>
    <lineage>
        <taxon>Bacteria</taxon>
        <taxon>Bacillati</taxon>
        <taxon>Bacillota</taxon>
        <taxon>Clostridia</taxon>
        <taxon>Lachnospirales</taxon>
        <taxon>Lachnospiraceae</taxon>
        <taxon>Enterocloster</taxon>
    </lineage>
</organism>
<feature type="domain" description="Carbohydrate kinase FGGY C-terminal" evidence="4">
    <location>
        <begin position="7"/>
        <end position="186"/>
    </location>
</feature>
<dbReference type="Pfam" id="PF02782">
    <property type="entry name" value="FGGY_C"/>
    <property type="match status" value="1"/>
</dbReference>
<sequence>VLEQELKKIHPEIDLVTTPDGSLVGMVHANNCTSDINGWAGLFREFAAGLGLAVNPDQLYSTLYTKALEGEDDCGGLLAYGYLSGENLVDVSEGRPMVLRTPESRFTLANFMRAHLYGAVAALKIGMDILVKEEQVQVDQIYGHGGFFKTPLAGQRIMAAAMGAKISVLETAGEGGPWGMALLAAYMNGREEGQSLQDYLASRIFKNSRSVTVSPLETDVEGFEAYIGRFKNCLPLQRAAAQYLTTP</sequence>
<comment type="caution">
    <text evidence="5">The sequence shown here is derived from an EMBL/GenBank/DDBJ whole genome shotgun (WGS) entry which is preliminary data.</text>
</comment>
<comment type="similarity">
    <text evidence="1">Belongs to the FGGY kinase family.</text>
</comment>
<evidence type="ECO:0000256" key="1">
    <source>
        <dbReference type="ARBA" id="ARBA00009156"/>
    </source>
</evidence>